<reference evidence="1" key="1">
    <citation type="submission" date="2023-10" db="EMBL/GenBank/DDBJ databases">
        <title>Screening of Alkalihalophilus pseudofirmusBZ-TG-HK211 and Its Alleviation of Salt Stress on Rapeseed Growth.</title>
        <authorList>
            <person name="Zhao B."/>
            <person name="Guo T."/>
        </authorList>
    </citation>
    <scope>NUCLEOTIDE SEQUENCE</scope>
    <source>
        <strain evidence="1">BZ-TG-HK211</strain>
    </source>
</reference>
<proteinExistence type="predicted"/>
<dbReference type="Proteomes" id="UP001285636">
    <property type="component" value="Unassembled WGS sequence"/>
</dbReference>
<dbReference type="AlphaFoldDB" id="A0AAJ2U5F8"/>
<feature type="non-terminal residue" evidence="1">
    <location>
        <position position="1"/>
    </location>
</feature>
<protein>
    <submittedName>
        <fullName evidence="1">Uncharacterized protein</fullName>
    </submittedName>
</protein>
<organism evidence="1 2">
    <name type="scientific">Alkalihalophilus pseudofirmus</name>
    <name type="common">Bacillus pseudofirmus</name>
    <dbReference type="NCBI Taxonomy" id="79885"/>
    <lineage>
        <taxon>Bacteria</taxon>
        <taxon>Bacillati</taxon>
        <taxon>Bacillota</taxon>
        <taxon>Bacilli</taxon>
        <taxon>Bacillales</taxon>
        <taxon>Bacillaceae</taxon>
        <taxon>Alkalihalophilus</taxon>
    </lineage>
</organism>
<dbReference type="RefSeq" id="WP_323468038.1">
    <property type="nucleotide sequence ID" value="NZ_JAWJAY010000690.1"/>
</dbReference>
<accession>A0AAJ2U5F8</accession>
<comment type="caution">
    <text evidence="1">The sequence shown here is derived from an EMBL/GenBank/DDBJ whole genome shotgun (WGS) entry which is preliminary data.</text>
</comment>
<dbReference type="EMBL" id="JAWJAY010000690">
    <property type="protein sequence ID" value="MDV2887940.1"/>
    <property type="molecule type" value="Genomic_DNA"/>
</dbReference>
<name>A0AAJ2U5F8_ALKPS</name>
<gene>
    <name evidence="1" type="ORF">RYX45_22495</name>
</gene>
<sequence>PDIQDNLTYSANYFVGGLSFARQLTDRIAAGTTVKVLSETIDDMSARGVALDAGMTYTVGESGLRFGVALKNFGPQMSYGGNGLVRFE</sequence>
<evidence type="ECO:0000313" key="1">
    <source>
        <dbReference type="EMBL" id="MDV2887940.1"/>
    </source>
</evidence>
<evidence type="ECO:0000313" key="2">
    <source>
        <dbReference type="Proteomes" id="UP001285636"/>
    </source>
</evidence>
<feature type="non-terminal residue" evidence="1">
    <location>
        <position position="88"/>
    </location>
</feature>